<dbReference type="InterPro" id="IPR014436">
    <property type="entry name" value="Extradiol_dOase_DODA"/>
</dbReference>
<dbReference type="RefSeq" id="WP_162049268.1">
    <property type="nucleotide sequence ID" value="NZ_AP019011.1"/>
</dbReference>
<dbReference type="PIRSF" id="PIRSF006157">
    <property type="entry name" value="Doxgns_DODA"/>
    <property type="match status" value="1"/>
</dbReference>
<keyword evidence="8" id="KW-1185">Reference proteome</keyword>
<dbReference type="OrthoDB" id="9790889at2"/>
<evidence type="ECO:0000256" key="2">
    <source>
        <dbReference type="ARBA" id="ARBA00007581"/>
    </source>
</evidence>
<dbReference type="GO" id="GO:0008198">
    <property type="term" value="F:ferrous iron binding"/>
    <property type="evidence" value="ECO:0007669"/>
    <property type="project" value="InterPro"/>
</dbReference>
<accession>A0A679IAM5</accession>
<dbReference type="Pfam" id="PF02900">
    <property type="entry name" value="LigB"/>
    <property type="match status" value="1"/>
</dbReference>
<evidence type="ECO:0000313" key="7">
    <source>
        <dbReference type="EMBL" id="BBU67755.1"/>
    </source>
</evidence>
<dbReference type="SUPFAM" id="SSF53213">
    <property type="entry name" value="LigB-like"/>
    <property type="match status" value="1"/>
</dbReference>
<comment type="cofactor">
    <cofactor evidence="1">
        <name>Zn(2+)</name>
        <dbReference type="ChEBI" id="CHEBI:29105"/>
    </cofactor>
</comment>
<keyword evidence="4" id="KW-0862">Zinc</keyword>
<evidence type="ECO:0000256" key="3">
    <source>
        <dbReference type="ARBA" id="ARBA00022723"/>
    </source>
</evidence>
<dbReference type="Gene3D" id="3.40.830.10">
    <property type="entry name" value="LigB-like"/>
    <property type="match status" value="1"/>
</dbReference>
<dbReference type="AlphaFoldDB" id="A0A679IAM5"/>
<dbReference type="Proteomes" id="UP000463961">
    <property type="component" value="Chromosome"/>
</dbReference>
<dbReference type="CDD" id="cd07363">
    <property type="entry name" value="45_DOPA_Dioxygenase"/>
    <property type="match status" value="1"/>
</dbReference>
<evidence type="ECO:0000256" key="4">
    <source>
        <dbReference type="ARBA" id="ARBA00022833"/>
    </source>
</evidence>
<organism evidence="7 8">
    <name type="scientific">Fluviibacter phosphoraccumulans</name>
    <dbReference type="NCBI Taxonomy" id="1751046"/>
    <lineage>
        <taxon>Bacteria</taxon>
        <taxon>Pseudomonadati</taxon>
        <taxon>Pseudomonadota</taxon>
        <taxon>Betaproteobacteria</taxon>
        <taxon>Rhodocyclales</taxon>
        <taxon>Fluviibacteraceae</taxon>
        <taxon>Fluviibacter</taxon>
    </lineage>
</organism>
<evidence type="ECO:0000256" key="5">
    <source>
        <dbReference type="ARBA" id="ARBA00023002"/>
    </source>
</evidence>
<reference evidence="8" key="1">
    <citation type="submission" date="2020-01" db="EMBL/GenBank/DDBJ databases">
        <title>Phosphoaccumulans saitamaens gen. nov., sp. nov., a polyphosphate accumulating bacterium isolated from surface river water.</title>
        <authorList>
            <person name="Watanabe K."/>
            <person name="Suda W."/>
        </authorList>
    </citation>
    <scope>NUCLEOTIDE SEQUENCE [LARGE SCALE GENOMIC DNA]</scope>
    <source>
        <strain evidence="8">ICHIAU1</strain>
    </source>
</reference>
<keyword evidence="7" id="KW-0223">Dioxygenase</keyword>
<keyword evidence="5" id="KW-0560">Oxidoreductase</keyword>
<name>A0A679IAM5_9RHOO</name>
<comment type="similarity">
    <text evidence="2">Belongs to the DODA-type extradiol aromatic ring-opening dioxygenase family.</text>
</comment>
<dbReference type="GO" id="GO:0008270">
    <property type="term" value="F:zinc ion binding"/>
    <property type="evidence" value="ECO:0007669"/>
    <property type="project" value="InterPro"/>
</dbReference>
<gene>
    <name evidence="7" type="ORF">ICHIAU1_00380</name>
</gene>
<dbReference type="GO" id="GO:0016702">
    <property type="term" value="F:oxidoreductase activity, acting on single donors with incorporation of molecular oxygen, incorporation of two atoms of oxygen"/>
    <property type="evidence" value="ECO:0007669"/>
    <property type="project" value="UniProtKB-ARBA"/>
</dbReference>
<protein>
    <submittedName>
        <fullName evidence="7">Dioxygenase</fullName>
    </submittedName>
</protein>
<proteinExistence type="inferred from homology"/>
<dbReference type="EMBL" id="AP022345">
    <property type="protein sequence ID" value="BBU67755.1"/>
    <property type="molecule type" value="Genomic_DNA"/>
</dbReference>
<evidence type="ECO:0000313" key="8">
    <source>
        <dbReference type="Proteomes" id="UP000463961"/>
    </source>
</evidence>
<evidence type="ECO:0000259" key="6">
    <source>
        <dbReference type="Pfam" id="PF02900"/>
    </source>
</evidence>
<dbReference type="PANTHER" id="PTHR30096:SF0">
    <property type="entry name" value="4,5-DOPA DIOXYGENASE EXTRADIOL-LIKE PROTEIN"/>
    <property type="match status" value="1"/>
</dbReference>
<evidence type="ECO:0000256" key="1">
    <source>
        <dbReference type="ARBA" id="ARBA00001947"/>
    </source>
</evidence>
<keyword evidence="3" id="KW-0479">Metal-binding</keyword>
<dbReference type="PANTHER" id="PTHR30096">
    <property type="entry name" value="4,5-DOPA DIOXYGENASE EXTRADIOL-LIKE PROTEIN"/>
    <property type="match status" value="1"/>
</dbReference>
<sequence>MALPTLFVPHGAPTFALKPGAAGASLVKLGQTLERPRAILVISPHWETRDPCVGSAPDFETIYDFAGFPRELYTLTYPAHGDAILAERVATCLQAADYPARIDPQRGLDHGAWVPLRMMYPTADIPVIPLSIKPDAGAAYHYALGQALAPLAAEGFLIIGTGSMTHNLRDYMICAQTNAPTPSYVRKFADWVDTQLVNQDRQSLLDYRQTGPEATRAHPSEDHLMPFFVALGAAGTAAKAERFFAGVDDYVIAMDGYRFEQAVQ</sequence>
<dbReference type="InterPro" id="IPR004183">
    <property type="entry name" value="Xdiol_dOase_suB"/>
</dbReference>
<feature type="domain" description="Extradiol ring-cleavage dioxygenase class III enzyme subunit B" evidence="6">
    <location>
        <begin position="35"/>
        <end position="240"/>
    </location>
</feature>